<proteinExistence type="predicted"/>
<evidence type="ECO:0000313" key="1">
    <source>
        <dbReference type="EMBL" id="KAL2621592.1"/>
    </source>
</evidence>
<protein>
    <submittedName>
        <fullName evidence="1">Uncharacterized protein</fullName>
    </submittedName>
</protein>
<comment type="caution">
    <text evidence="1">The sequence shown here is derived from an EMBL/GenBank/DDBJ whole genome shotgun (WGS) entry which is preliminary data.</text>
</comment>
<evidence type="ECO:0000313" key="2">
    <source>
        <dbReference type="Proteomes" id="UP001605036"/>
    </source>
</evidence>
<gene>
    <name evidence="1" type="ORF">R1flu_001797</name>
</gene>
<name>A0ABD1Y7A3_9MARC</name>
<dbReference type="AlphaFoldDB" id="A0ABD1Y7A3"/>
<dbReference type="EMBL" id="JBHFFA010000006">
    <property type="protein sequence ID" value="KAL2621592.1"/>
    <property type="molecule type" value="Genomic_DNA"/>
</dbReference>
<reference evidence="1 2" key="1">
    <citation type="submission" date="2024-09" db="EMBL/GenBank/DDBJ databases">
        <title>Chromosome-scale assembly of Riccia fluitans.</title>
        <authorList>
            <person name="Paukszto L."/>
            <person name="Sawicki J."/>
            <person name="Karawczyk K."/>
            <person name="Piernik-Szablinska J."/>
            <person name="Szczecinska M."/>
            <person name="Mazdziarz M."/>
        </authorList>
    </citation>
    <scope>NUCLEOTIDE SEQUENCE [LARGE SCALE GENOMIC DNA]</scope>
    <source>
        <strain evidence="1">Rf_01</strain>
        <tissue evidence="1">Aerial parts of the thallus</tissue>
    </source>
</reference>
<sequence length="99" mass="11047">MGILEGIKVFWRDRIEFAGHEETKAGIYPINASARLRTPRYSGIFTKHAIGLDLGLVNRQMLSSELQLVFWASTICIVTHCCGKAANSRRRVQVGVESV</sequence>
<organism evidence="1 2">
    <name type="scientific">Riccia fluitans</name>
    <dbReference type="NCBI Taxonomy" id="41844"/>
    <lineage>
        <taxon>Eukaryota</taxon>
        <taxon>Viridiplantae</taxon>
        <taxon>Streptophyta</taxon>
        <taxon>Embryophyta</taxon>
        <taxon>Marchantiophyta</taxon>
        <taxon>Marchantiopsida</taxon>
        <taxon>Marchantiidae</taxon>
        <taxon>Marchantiales</taxon>
        <taxon>Ricciaceae</taxon>
        <taxon>Riccia</taxon>
    </lineage>
</organism>
<keyword evidence="2" id="KW-1185">Reference proteome</keyword>
<accession>A0ABD1Y7A3</accession>
<dbReference type="Proteomes" id="UP001605036">
    <property type="component" value="Unassembled WGS sequence"/>
</dbReference>